<sequence length="114" mass="12882">MKQDNAQKHLRNWLTDKLKERGHGTAALLADYIKVHRNVISKIISPAKGVGPRMIKADELAKMIDFFGEAPPGFTPPLPEPREELFFLYNSLSVEQQAAILALLRAFVRAEKQE</sequence>
<accession>A0A1U9JU38</accession>
<dbReference type="EMBL" id="CP017315">
    <property type="protein sequence ID" value="AQS41376.1"/>
    <property type="molecule type" value="Genomic_DNA"/>
</dbReference>
<protein>
    <recommendedName>
        <fullName evidence="3">HTH cro/C1-type domain-containing protein</fullName>
    </recommendedName>
</protein>
<dbReference type="AlphaFoldDB" id="A0A1U9JU38"/>
<gene>
    <name evidence="1" type="ORF">BHV28_06730</name>
</gene>
<evidence type="ECO:0000313" key="2">
    <source>
        <dbReference type="Proteomes" id="UP000188912"/>
    </source>
</evidence>
<evidence type="ECO:0008006" key="3">
    <source>
        <dbReference type="Google" id="ProtNLM"/>
    </source>
</evidence>
<dbReference type="STRING" id="1902579.BHV28_06730"/>
<name>A0A1U9JU38_9HYPH</name>
<evidence type="ECO:0000313" key="1">
    <source>
        <dbReference type="EMBL" id="AQS41376.1"/>
    </source>
</evidence>
<reference evidence="1 2" key="2">
    <citation type="journal article" date="2016" name="Sci. Rep.">
        <title>The genome of Rhizobiales bacteria in predatory ants reveals urease gene functions but no genes for nitrogen fixation.</title>
        <authorList>
            <person name="Neuvonen M.M."/>
            <person name="Tamarit D."/>
            <person name="Naslund K."/>
            <person name="Liebig J."/>
            <person name="Feldhaar H."/>
            <person name="Moran N.A."/>
            <person name="Guy L."/>
            <person name="Andersson S.G."/>
        </authorList>
    </citation>
    <scope>NUCLEOTIDE SEQUENCE [LARGE SCALE GENOMIC DNA]</scope>
    <source>
        <strain evidence="1 2">Hsal</strain>
    </source>
</reference>
<organism evidence="1 2">
    <name type="scientific">Candidatus Tokpelaia hoelldobleri</name>
    <dbReference type="NCBI Taxonomy" id="1902579"/>
    <lineage>
        <taxon>Bacteria</taxon>
        <taxon>Pseudomonadati</taxon>
        <taxon>Pseudomonadota</taxon>
        <taxon>Alphaproteobacteria</taxon>
        <taxon>Hyphomicrobiales</taxon>
        <taxon>Candidatus Tokpelaia</taxon>
    </lineage>
</organism>
<proteinExistence type="predicted"/>
<dbReference type="Proteomes" id="UP000188912">
    <property type="component" value="Chromosome"/>
</dbReference>
<keyword evidence="2" id="KW-1185">Reference proteome</keyword>
<reference evidence="1 2" key="1">
    <citation type="journal article" date="2010" name="Science">
        <title>Genomic comparison of the ants Camponotus floridanus and Harpegnathos saltator.</title>
        <authorList>
            <person name="Bonasio R."/>
            <person name="Zhang G."/>
            <person name="Ye C."/>
            <person name="Mutti N.S."/>
            <person name="Fang X."/>
            <person name="Qin N."/>
            <person name="Donahue G."/>
            <person name="Yang P."/>
            <person name="Li Q."/>
            <person name="Li C."/>
            <person name="Zhang P."/>
            <person name="Huang Z."/>
            <person name="Berger S.L."/>
            <person name="Reinberg D."/>
            <person name="Wang J."/>
            <person name="Liebig J."/>
        </authorList>
    </citation>
    <scope>NUCLEOTIDE SEQUENCE [LARGE SCALE GENOMIC DNA]</scope>
    <source>
        <strain evidence="1 2">Hsal</strain>
    </source>
</reference>
<dbReference type="KEGG" id="thd:BHV28_06730"/>